<dbReference type="SUPFAM" id="SSF88713">
    <property type="entry name" value="Glycoside hydrolase/deacetylase"/>
    <property type="match status" value="1"/>
</dbReference>
<accession>A0ABM9P7X9</accession>
<dbReference type="InterPro" id="IPR051398">
    <property type="entry name" value="Polysacch_Deacetylase"/>
</dbReference>
<evidence type="ECO:0000259" key="3">
    <source>
        <dbReference type="Pfam" id="PF01522"/>
    </source>
</evidence>
<evidence type="ECO:0000313" key="4">
    <source>
        <dbReference type="EMBL" id="CAL2101487.1"/>
    </source>
</evidence>
<keyword evidence="5" id="KW-1185">Reference proteome</keyword>
<protein>
    <submittedName>
        <fullName evidence="4">NodB homology domain-containing protein</fullName>
    </submittedName>
</protein>
<evidence type="ECO:0000256" key="2">
    <source>
        <dbReference type="ARBA" id="ARBA00022729"/>
    </source>
</evidence>
<dbReference type="InterPro" id="IPR011330">
    <property type="entry name" value="Glyco_hydro/deAcase_b/a-brl"/>
</dbReference>
<dbReference type="PANTHER" id="PTHR34216">
    <property type="match status" value="1"/>
</dbReference>
<comment type="subcellular location">
    <subcellularLocation>
        <location evidence="1">Secreted</location>
    </subcellularLocation>
</comment>
<dbReference type="Gene3D" id="3.20.20.370">
    <property type="entry name" value="Glycoside hydrolase/deacetylase"/>
    <property type="match status" value="1"/>
</dbReference>
<proteinExistence type="predicted"/>
<evidence type="ECO:0000256" key="1">
    <source>
        <dbReference type="ARBA" id="ARBA00004613"/>
    </source>
</evidence>
<organism evidence="4 5">
    <name type="scientific">Tenacibaculum polynesiense</name>
    <dbReference type="NCBI Taxonomy" id="3137857"/>
    <lineage>
        <taxon>Bacteria</taxon>
        <taxon>Pseudomonadati</taxon>
        <taxon>Bacteroidota</taxon>
        <taxon>Flavobacteriia</taxon>
        <taxon>Flavobacteriales</taxon>
        <taxon>Flavobacteriaceae</taxon>
        <taxon>Tenacibaculum</taxon>
    </lineage>
</organism>
<comment type="caution">
    <text evidence="4">The sequence shown here is derived from an EMBL/GenBank/DDBJ whole genome shotgun (WGS) entry which is preliminary data.</text>
</comment>
<dbReference type="PANTHER" id="PTHR34216:SF3">
    <property type="entry name" value="POLY-BETA-1,6-N-ACETYL-D-GLUCOSAMINE N-DEACETYLASE"/>
    <property type="match status" value="1"/>
</dbReference>
<keyword evidence="2" id="KW-0732">Signal</keyword>
<feature type="domain" description="NodB homology" evidence="3">
    <location>
        <begin position="82"/>
        <end position="262"/>
    </location>
</feature>
<sequence>MGLVKDILRKVDPVMKPFHSYQAPIFPYYHTVSNEDLSHIKGLYNYKNEKDFIRDLDFLLKKYKVLEPRKLLEAIRRKEKIPNNSFLLSFDDGLSEVYKTIVPILNRKGIPAIFFINNKYVDNTTLFYKHKISIIVQYLLSNENDDAINNILNLQNVSKAHLIKKIKTIHYTQEEVIDKMLDTIGVNVQEFLKNQKPYVTFAELNEIKNQGHYLGGHTVSHFPLHQLSLEEQVVEILDSIVWLKTNFSLNYELFSFPFSDIFATKTLLDKLFQQMPNLVLMGNQGMRKDISDQIIQRFSLEKEAQADIGVRMNIIYRKYLSLIGKQKITRKSL</sequence>
<dbReference type="Proteomes" id="UP001497527">
    <property type="component" value="Unassembled WGS sequence"/>
</dbReference>
<dbReference type="RefSeq" id="WP_348715342.1">
    <property type="nucleotide sequence ID" value="NZ_CAXJIO010000010.1"/>
</dbReference>
<name>A0ABM9P7X9_9FLAO</name>
<gene>
    <name evidence="4" type="ORF">T190423A01A_10050</name>
</gene>
<dbReference type="Pfam" id="PF01522">
    <property type="entry name" value="Polysacc_deac_1"/>
    <property type="match status" value="1"/>
</dbReference>
<evidence type="ECO:0000313" key="5">
    <source>
        <dbReference type="Proteomes" id="UP001497527"/>
    </source>
</evidence>
<dbReference type="EMBL" id="CAXJIO010000010">
    <property type="protein sequence ID" value="CAL2101487.1"/>
    <property type="molecule type" value="Genomic_DNA"/>
</dbReference>
<reference evidence="4 5" key="1">
    <citation type="submission" date="2024-05" db="EMBL/GenBank/DDBJ databases">
        <authorList>
            <person name="Duchaud E."/>
        </authorList>
    </citation>
    <scope>NUCLEOTIDE SEQUENCE [LARGE SCALE GENOMIC DNA]</scope>
    <source>
        <strain evidence="4">Ena-SAMPLE-TAB-13-05-2024-13:56:06:370-140308</strain>
    </source>
</reference>
<dbReference type="InterPro" id="IPR002509">
    <property type="entry name" value="NODB_dom"/>
</dbReference>
<dbReference type="CDD" id="cd10918">
    <property type="entry name" value="CE4_NodB_like_5s_6s"/>
    <property type="match status" value="1"/>
</dbReference>